<proteinExistence type="predicted"/>
<dbReference type="GO" id="GO:0005524">
    <property type="term" value="F:ATP binding"/>
    <property type="evidence" value="ECO:0007669"/>
    <property type="project" value="UniProtKB-KW"/>
</dbReference>
<dbReference type="InterPro" id="IPR003594">
    <property type="entry name" value="HATPase_dom"/>
</dbReference>
<dbReference type="GO" id="GO:0000155">
    <property type="term" value="F:phosphorelay sensor kinase activity"/>
    <property type="evidence" value="ECO:0007669"/>
    <property type="project" value="InterPro"/>
</dbReference>
<dbReference type="CDD" id="cd06225">
    <property type="entry name" value="HAMP"/>
    <property type="match status" value="1"/>
</dbReference>
<evidence type="ECO:0000256" key="5">
    <source>
        <dbReference type="ARBA" id="ARBA00022553"/>
    </source>
</evidence>
<dbReference type="PANTHER" id="PTHR45528">
    <property type="entry name" value="SENSOR HISTIDINE KINASE CPXA"/>
    <property type="match status" value="1"/>
</dbReference>
<dbReference type="AlphaFoldDB" id="A0AA42J3B1"/>
<keyword evidence="13 14" id="KW-0472">Membrane</keyword>
<evidence type="ECO:0000256" key="3">
    <source>
        <dbReference type="ARBA" id="ARBA00012438"/>
    </source>
</evidence>
<dbReference type="InterPro" id="IPR005467">
    <property type="entry name" value="His_kinase_dom"/>
</dbReference>
<evidence type="ECO:0000313" key="18">
    <source>
        <dbReference type="Proteomes" id="UP001169242"/>
    </source>
</evidence>
<keyword evidence="10" id="KW-0067">ATP-binding</keyword>
<dbReference type="SUPFAM" id="SSF47384">
    <property type="entry name" value="Homodimeric domain of signal transducing histidine kinase"/>
    <property type="match status" value="1"/>
</dbReference>
<name>A0AA42J3B1_9FIRM</name>
<keyword evidence="5" id="KW-0597">Phosphoprotein</keyword>
<evidence type="ECO:0000313" key="17">
    <source>
        <dbReference type="EMBL" id="MDA3733876.1"/>
    </source>
</evidence>
<dbReference type="FunFam" id="3.30.565.10:FF:000006">
    <property type="entry name" value="Sensor histidine kinase WalK"/>
    <property type="match status" value="1"/>
</dbReference>
<dbReference type="InterPro" id="IPR003660">
    <property type="entry name" value="HAMP_dom"/>
</dbReference>
<feature type="transmembrane region" description="Helical" evidence="14">
    <location>
        <begin position="12"/>
        <end position="30"/>
    </location>
</feature>
<dbReference type="SMART" id="SM00387">
    <property type="entry name" value="HATPase_c"/>
    <property type="match status" value="1"/>
</dbReference>
<dbReference type="GO" id="GO:0005886">
    <property type="term" value="C:plasma membrane"/>
    <property type="evidence" value="ECO:0007669"/>
    <property type="project" value="UniProtKB-SubCell"/>
</dbReference>
<accession>A0AA42J3B1</accession>
<dbReference type="PROSITE" id="PS50109">
    <property type="entry name" value="HIS_KIN"/>
    <property type="match status" value="1"/>
</dbReference>
<evidence type="ECO:0000256" key="2">
    <source>
        <dbReference type="ARBA" id="ARBA00004651"/>
    </source>
</evidence>
<feature type="transmembrane region" description="Helical" evidence="14">
    <location>
        <begin position="196"/>
        <end position="214"/>
    </location>
</feature>
<dbReference type="FunFam" id="1.10.287.130:FF:000001">
    <property type="entry name" value="Two-component sensor histidine kinase"/>
    <property type="match status" value="1"/>
</dbReference>
<dbReference type="RefSeq" id="WP_271013555.1">
    <property type="nucleotide sequence ID" value="NZ_JAQIFT010000068.1"/>
</dbReference>
<dbReference type="PRINTS" id="PR00344">
    <property type="entry name" value="BCTRLSENSOR"/>
</dbReference>
<dbReference type="Pfam" id="PF02518">
    <property type="entry name" value="HATPase_c"/>
    <property type="match status" value="1"/>
</dbReference>
<dbReference type="CDD" id="cd00075">
    <property type="entry name" value="HATPase"/>
    <property type="match status" value="1"/>
</dbReference>
<comment type="subcellular location">
    <subcellularLocation>
        <location evidence="2">Cell membrane</location>
        <topology evidence="2">Multi-pass membrane protein</topology>
    </subcellularLocation>
</comment>
<keyword evidence="18" id="KW-1185">Reference proteome</keyword>
<protein>
    <recommendedName>
        <fullName evidence="3">histidine kinase</fullName>
        <ecNumber evidence="3">2.7.13.3</ecNumber>
    </recommendedName>
</protein>
<dbReference type="SMART" id="SM00388">
    <property type="entry name" value="HisKA"/>
    <property type="match status" value="1"/>
</dbReference>
<sequence>MKHKQHSIKWELYGYLVGFVAVMIGILWMFQVVSLERFYKMIKIQSIKKSADTISKNIEHEDLETLIRQLARQNDIVIKIVDKSGNVLYGADGSPDSILTHMSRAELYEYYQALENDGGSNLKYFTKEDFMKNHGIFIDEKKGTIQNFPPPKKQQMFESILYSQLITRKDGSQVVALLNTNITPIDATVDTLRIQLIYITIILLFIAVGLALWISKKISKPIIQINESAHDLAAGKYETRFEGNGYLEIQELSNTLNYAATELSKVEGLRRELIANVSHDLKTPLTMIIGYGEMMRDLPGENTPENVQIIIDEATRLNILVNDILDLSKLQAGTMQLTMEPFNLTESIKHIMKRYEKLTEQEGYDIQFGYDGAIDIEGDEIKLTQVIYNLINNAITYTGKDKKIQVRQISSEERVRIEVIDTGEGIEESQLPYIWERYYKVDKTHKRAAIGTGLGLSIVKNILEAHDARYGVISHVGEGSTFWFELNRIR</sequence>
<dbReference type="EC" id="2.7.13.3" evidence="3"/>
<dbReference type="Gene3D" id="6.10.340.10">
    <property type="match status" value="1"/>
</dbReference>
<dbReference type="PANTHER" id="PTHR45528:SF1">
    <property type="entry name" value="SENSOR HISTIDINE KINASE CPXA"/>
    <property type="match status" value="1"/>
</dbReference>
<evidence type="ECO:0000256" key="8">
    <source>
        <dbReference type="ARBA" id="ARBA00022741"/>
    </source>
</evidence>
<dbReference type="PROSITE" id="PS50885">
    <property type="entry name" value="HAMP"/>
    <property type="match status" value="1"/>
</dbReference>
<keyword evidence="11 14" id="KW-1133">Transmembrane helix</keyword>
<dbReference type="Proteomes" id="UP001169242">
    <property type="component" value="Unassembled WGS sequence"/>
</dbReference>
<dbReference type="EMBL" id="JAQIFT010000068">
    <property type="protein sequence ID" value="MDA3733876.1"/>
    <property type="molecule type" value="Genomic_DNA"/>
</dbReference>
<dbReference type="InterPro" id="IPR036890">
    <property type="entry name" value="HATPase_C_sf"/>
</dbReference>
<evidence type="ECO:0000256" key="9">
    <source>
        <dbReference type="ARBA" id="ARBA00022777"/>
    </source>
</evidence>
<evidence type="ECO:0000256" key="1">
    <source>
        <dbReference type="ARBA" id="ARBA00000085"/>
    </source>
</evidence>
<dbReference type="Gene3D" id="1.10.287.130">
    <property type="match status" value="1"/>
</dbReference>
<reference evidence="17" key="1">
    <citation type="journal article" date="2023" name="Int. J. Syst. Evol. Microbiol.">
        <title>&lt;i&gt;Holtiella tumoricola&lt;/i&gt; gen. nov. sp. nov., isolated from a human clinical sample.</title>
        <authorList>
            <person name="Allen-Vercoe E."/>
            <person name="Daigneault M.C."/>
            <person name="Vancuren S.J."/>
            <person name="Cochrane K."/>
            <person name="O'Neal L.L."/>
            <person name="Sankaranarayanan K."/>
            <person name="Lawson P.A."/>
        </authorList>
    </citation>
    <scope>NUCLEOTIDE SEQUENCE</scope>
    <source>
        <strain evidence="17">CC70A</strain>
    </source>
</reference>
<evidence type="ECO:0000256" key="14">
    <source>
        <dbReference type="SAM" id="Phobius"/>
    </source>
</evidence>
<evidence type="ECO:0000256" key="4">
    <source>
        <dbReference type="ARBA" id="ARBA00022475"/>
    </source>
</evidence>
<keyword evidence="8" id="KW-0547">Nucleotide-binding</keyword>
<evidence type="ECO:0000256" key="7">
    <source>
        <dbReference type="ARBA" id="ARBA00022692"/>
    </source>
</evidence>
<dbReference type="Pfam" id="PF00672">
    <property type="entry name" value="HAMP"/>
    <property type="match status" value="1"/>
</dbReference>
<evidence type="ECO:0000256" key="13">
    <source>
        <dbReference type="ARBA" id="ARBA00023136"/>
    </source>
</evidence>
<evidence type="ECO:0000256" key="10">
    <source>
        <dbReference type="ARBA" id="ARBA00022840"/>
    </source>
</evidence>
<keyword evidence="7 14" id="KW-0812">Transmembrane</keyword>
<keyword evidence="4" id="KW-1003">Cell membrane</keyword>
<evidence type="ECO:0000259" key="16">
    <source>
        <dbReference type="PROSITE" id="PS50885"/>
    </source>
</evidence>
<dbReference type="CDD" id="cd00082">
    <property type="entry name" value="HisKA"/>
    <property type="match status" value="1"/>
</dbReference>
<dbReference type="InterPro" id="IPR003661">
    <property type="entry name" value="HisK_dim/P_dom"/>
</dbReference>
<evidence type="ECO:0000256" key="12">
    <source>
        <dbReference type="ARBA" id="ARBA00023012"/>
    </source>
</evidence>
<keyword evidence="12" id="KW-0902">Two-component regulatory system</keyword>
<dbReference type="Pfam" id="PF00512">
    <property type="entry name" value="HisKA"/>
    <property type="match status" value="1"/>
</dbReference>
<dbReference type="InterPro" id="IPR050398">
    <property type="entry name" value="HssS/ArlS-like"/>
</dbReference>
<evidence type="ECO:0000256" key="6">
    <source>
        <dbReference type="ARBA" id="ARBA00022679"/>
    </source>
</evidence>
<feature type="domain" description="HAMP" evidence="16">
    <location>
        <begin position="216"/>
        <end position="268"/>
    </location>
</feature>
<keyword evidence="9 17" id="KW-0418">Kinase</keyword>
<feature type="domain" description="Histidine kinase" evidence="15">
    <location>
        <begin position="276"/>
        <end position="490"/>
    </location>
</feature>
<keyword evidence="6" id="KW-0808">Transferase</keyword>
<evidence type="ECO:0000256" key="11">
    <source>
        <dbReference type="ARBA" id="ARBA00022989"/>
    </source>
</evidence>
<gene>
    <name evidence="17" type="ORF">PBV87_20595</name>
</gene>
<dbReference type="SUPFAM" id="SSF55874">
    <property type="entry name" value="ATPase domain of HSP90 chaperone/DNA topoisomerase II/histidine kinase"/>
    <property type="match status" value="1"/>
</dbReference>
<comment type="catalytic activity">
    <reaction evidence="1">
        <text>ATP + protein L-histidine = ADP + protein N-phospho-L-histidine.</text>
        <dbReference type="EC" id="2.7.13.3"/>
    </reaction>
</comment>
<evidence type="ECO:0000259" key="15">
    <source>
        <dbReference type="PROSITE" id="PS50109"/>
    </source>
</evidence>
<organism evidence="17 18">
    <name type="scientific">Holtiella tumoricola</name>
    <dbReference type="NCBI Taxonomy" id="3018743"/>
    <lineage>
        <taxon>Bacteria</taxon>
        <taxon>Bacillati</taxon>
        <taxon>Bacillota</taxon>
        <taxon>Clostridia</taxon>
        <taxon>Lachnospirales</taxon>
        <taxon>Cellulosilyticaceae</taxon>
        <taxon>Holtiella</taxon>
    </lineage>
</organism>
<comment type="caution">
    <text evidence="17">The sequence shown here is derived from an EMBL/GenBank/DDBJ whole genome shotgun (WGS) entry which is preliminary data.</text>
</comment>
<dbReference type="SMART" id="SM00304">
    <property type="entry name" value="HAMP"/>
    <property type="match status" value="1"/>
</dbReference>
<dbReference type="InterPro" id="IPR036097">
    <property type="entry name" value="HisK_dim/P_sf"/>
</dbReference>
<dbReference type="InterPro" id="IPR004358">
    <property type="entry name" value="Sig_transdc_His_kin-like_C"/>
</dbReference>
<dbReference type="Gene3D" id="3.30.565.10">
    <property type="entry name" value="Histidine kinase-like ATPase, C-terminal domain"/>
    <property type="match status" value="1"/>
</dbReference>